<comment type="caution">
    <text evidence="28">The sequence shown here is derived from an EMBL/GenBank/DDBJ whole genome shotgun (WGS) entry which is preliminary data.</text>
</comment>
<keyword evidence="7 26" id="KW-0472">Membrane</keyword>
<evidence type="ECO:0000256" key="20">
    <source>
        <dbReference type="ARBA" id="ARBA00044919"/>
    </source>
</evidence>
<comment type="subcellular location">
    <subcellularLocation>
        <location evidence="2">Cell membrane</location>
        <topology evidence="2">Multi-pass membrane protein</topology>
    </subcellularLocation>
    <subcellularLocation>
        <location evidence="1">Lysosome membrane</location>
        <topology evidence="1">Multi-pass membrane protein</topology>
    </subcellularLocation>
</comment>
<comment type="function">
    <text evidence="24">Lysosomal dipeptide uniporter that selectively exports lysine, arginine or histidine-containing dipeptides with a net positive charge from the lysosome lumen into the cytosol. Could play a role in a specific type of protein O-glycosylation indirectly regulating macrophages migration and tissue invasion. Also essential for liver homeostasis.</text>
</comment>
<keyword evidence="29" id="KW-1185">Reference proteome</keyword>
<comment type="catalytic activity">
    <reaction evidence="18">
        <text>L-arginyl-glycine(out) = L-arginyl-glycine(in)</text>
        <dbReference type="Rhea" id="RHEA:79391"/>
        <dbReference type="ChEBI" id="CHEBI:229955"/>
    </reaction>
</comment>
<dbReference type="PROSITE" id="PS50850">
    <property type="entry name" value="MFS"/>
    <property type="match status" value="1"/>
</dbReference>
<dbReference type="EMBL" id="JAUQUB010000001">
    <property type="protein sequence ID" value="MDO7882092.1"/>
    <property type="molecule type" value="Genomic_DNA"/>
</dbReference>
<evidence type="ECO:0000256" key="13">
    <source>
        <dbReference type="ARBA" id="ARBA00044891"/>
    </source>
</evidence>
<proteinExistence type="inferred from homology"/>
<evidence type="ECO:0000256" key="2">
    <source>
        <dbReference type="ARBA" id="ARBA00004651"/>
    </source>
</evidence>
<feature type="transmembrane region" description="Helical" evidence="26">
    <location>
        <begin position="165"/>
        <end position="183"/>
    </location>
</feature>
<comment type="catalytic activity">
    <reaction evidence="19">
        <text>L-histidyl-L-alpha-amino acid(out) = L-histidyl-L-alpha-amino acid(in)</text>
        <dbReference type="Rhea" id="RHEA:79379"/>
        <dbReference type="ChEBI" id="CHEBI:229964"/>
    </reaction>
</comment>
<comment type="catalytic activity">
    <reaction evidence="15">
        <text>L-aspartyl-L-lysine(out) = L-aspartyl-L-lysine(in)</text>
        <dbReference type="Rhea" id="RHEA:79411"/>
        <dbReference type="ChEBI" id="CHEBI:229953"/>
    </reaction>
</comment>
<evidence type="ECO:0000256" key="10">
    <source>
        <dbReference type="ARBA" id="ARBA00044878"/>
    </source>
</evidence>
<dbReference type="InterPro" id="IPR052187">
    <property type="entry name" value="MFSD1"/>
</dbReference>
<evidence type="ECO:0000256" key="25">
    <source>
        <dbReference type="ARBA" id="ARBA00046376"/>
    </source>
</evidence>
<evidence type="ECO:0000256" key="14">
    <source>
        <dbReference type="ARBA" id="ARBA00044893"/>
    </source>
</evidence>
<accession>A0ABT9BM41</accession>
<comment type="catalytic activity">
    <reaction evidence="10">
        <text>L-histidyl-glycine(out) = L-histidyl-glycine(in)</text>
        <dbReference type="Rhea" id="RHEA:79395"/>
        <dbReference type="ChEBI" id="CHEBI:229957"/>
    </reaction>
</comment>
<evidence type="ECO:0000256" key="23">
    <source>
        <dbReference type="ARBA" id="ARBA00045018"/>
    </source>
</evidence>
<evidence type="ECO:0000259" key="27">
    <source>
        <dbReference type="PROSITE" id="PS50850"/>
    </source>
</evidence>
<evidence type="ECO:0000256" key="7">
    <source>
        <dbReference type="ARBA" id="ARBA00023136"/>
    </source>
</evidence>
<protein>
    <recommendedName>
        <fullName evidence="22">Lysosomal dipeptide transporter MFSD1</fullName>
    </recommendedName>
    <alternativeName>
        <fullName evidence="23">Major facilitator superfamily domain-containing protein 1</fullName>
    </alternativeName>
</protein>
<evidence type="ECO:0000313" key="29">
    <source>
        <dbReference type="Proteomes" id="UP001241072"/>
    </source>
</evidence>
<evidence type="ECO:0000256" key="22">
    <source>
        <dbReference type="ARBA" id="ARBA00044985"/>
    </source>
</evidence>
<feature type="transmembrane region" description="Helical" evidence="26">
    <location>
        <begin position="347"/>
        <end position="367"/>
    </location>
</feature>
<dbReference type="InterPro" id="IPR011701">
    <property type="entry name" value="MFS"/>
</dbReference>
<reference evidence="28 29" key="1">
    <citation type="submission" date="2023-07" db="EMBL/GenBank/DDBJ databases">
        <title>Protaetiibacter sp. nov WY-16 isolated from soil.</title>
        <authorList>
            <person name="Liu B."/>
            <person name="Wan Y."/>
        </authorList>
    </citation>
    <scope>NUCLEOTIDE SEQUENCE [LARGE SCALE GENOMIC DNA]</scope>
    <source>
        <strain evidence="28 29">WY-16</strain>
    </source>
</reference>
<keyword evidence="4" id="KW-0813">Transport</keyword>
<evidence type="ECO:0000256" key="26">
    <source>
        <dbReference type="SAM" id="Phobius"/>
    </source>
</evidence>
<feature type="transmembrane region" description="Helical" evidence="26">
    <location>
        <begin position="74"/>
        <end position="94"/>
    </location>
</feature>
<keyword evidence="5 26" id="KW-0812">Transmembrane</keyword>
<evidence type="ECO:0000256" key="15">
    <source>
        <dbReference type="ARBA" id="ARBA00044898"/>
    </source>
</evidence>
<comment type="catalytic activity">
    <reaction evidence="11">
        <text>L-alpha-aminoacyl-L-arginine(out) = L-alpha-aminoacyl-L-arginine(in)</text>
        <dbReference type="Rhea" id="RHEA:79367"/>
        <dbReference type="ChEBI" id="CHEBI:229968"/>
    </reaction>
</comment>
<evidence type="ECO:0000256" key="4">
    <source>
        <dbReference type="ARBA" id="ARBA00022448"/>
    </source>
</evidence>
<evidence type="ECO:0000256" key="24">
    <source>
        <dbReference type="ARBA" id="ARBA00045709"/>
    </source>
</evidence>
<evidence type="ECO:0000256" key="11">
    <source>
        <dbReference type="ARBA" id="ARBA00044881"/>
    </source>
</evidence>
<feature type="transmembrane region" description="Helical" evidence="26">
    <location>
        <begin position="305"/>
        <end position="326"/>
    </location>
</feature>
<gene>
    <name evidence="28" type="ORF">Q5716_07620</name>
</gene>
<sequence length="442" mass="46833">MNSRRSWLVFAVVVLAYLVSVLQRTSLGVAAIEATDRFGVTAAALSTLAVVQLLVYAALQVPVGVMIDRVGPRFLILLGAALMCAGQVTLALAPDIGTAVLGRVLVGAGDAMTFTSAIRLLASWFEGRALPIVTQLLGTSGQIGQVLSALPLVTLLHTAGWTRTYLSAASLSVVVVVVVAVAVRGRAPAAEAAQSWHQSIRQLRESLARPGTQLGFWSHYVTQPSVTMFSMLWGFPFLSIALGYGPTAAAALLTLVVVTAAVTGPLLGLLSARFPLRRSSIVLSIVALMGAAWVAVLAWPGPPPAWLIIVLIVVIATGGPGSLIGFDFARTFNPLRSLGSANGVVNVGGFTASFVTMFLVGVLLDAIDRLRGGTSIPSELYSLDSFRLAFLVQFLVVALGVVMLLIARRRTRARLHEEEGITVAPLWVVLVRAWRRRRSKGQ</sequence>
<dbReference type="InterPro" id="IPR036259">
    <property type="entry name" value="MFS_trans_sf"/>
</dbReference>
<evidence type="ECO:0000256" key="19">
    <source>
        <dbReference type="ARBA" id="ARBA00044912"/>
    </source>
</evidence>
<feature type="transmembrane region" description="Helical" evidence="26">
    <location>
        <begin position="387"/>
        <end position="407"/>
    </location>
</feature>
<comment type="catalytic activity">
    <reaction evidence="16">
        <text>L-arginyl-L-alpha-amino acid(out) = L-arginyl-L-alpha-amino acid(in)</text>
        <dbReference type="Rhea" id="RHEA:79371"/>
        <dbReference type="ChEBI" id="CHEBI:84315"/>
    </reaction>
</comment>
<evidence type="ECO:0000256" key="1">
    <source>
        <dbReference type="ARBA" id="ARBA00004155"/>
    </source>
</evidence>
<evidence type="ECO:0000256" key="5">
    <source>
        <dbReference type="ARBA" id="ARBA00022692"/>
    </source>
</evidence>
<feature type="transmembrane region" description="Helical" evidence="26">
    <location>
        <begin position="40"/>
        <end position="62"/>
    </location>
</feature>
<name>A0ABT9BM41_9MICO</name>
<evidence type="ECO:0000256" key="17">
    <source>
        <dbReference type="ARBA" id="ARBA00044900"/>
    </source>
</evidence>
<comment type="catalytic activity">
    <reaction evidence="9">
        <text>L-lysyl-L-alanine(out) = L-lysyl-L-alanine(in)</text>
        <dbReference type="Rhea" id="RHEA:79399"/>
        <dbReference type="ChEBI" id="CHEBI:229954"/>
    </reaction>
</comment>
<keyword evidence="6 26" id="KW-1133">Transmembrane helix</keyword>
<evidence type="ECO:0000256" key="16">
    <source>
        <dbReference type="ARBA" id="ARBA00044899"/>
    </source>
</evidence>
<keyword evidence="8" id="KW-0458">Lysosome</keyword>
<evidence type="ECO:0000256" key="3">
    <source>
        <dbReference type="ARBA" id="ARBA00008335"/>
    </source>
</evidence>
<dbReference type="Pfam" id="PF07690">
    <property type="entry name" value="MFS_1"/>
    <property type="match status" value="1"/>
</dbReference>
<organism evidence="28 29">
    <name type="scientific">Antiquaquibacter soli</name>
    <dbReference type="NCBI Taxonomy" id="3064523"/>
    <lineage>
        <taxon>Bacteria</taxon>
        <taxon>Bacillati</taxon>
        <taxon>Actinomycetota</taxon>
        <taxon>Actinomycetes</taxon>
        <taxon>Micrococcales</taxon>
        <taxon>Microbacteriaceae</taxon>
        <taxon>Antiquaquibacter</taxon>
    </lineage>
</organism>
<comment type="catalytic activity">
    <reaction evidence="13">
        <text>L-lysyl-L-alpha-amino acid(out) = L-lysyl-L-alpha-amino acid(in)</text>
        <dbReference type="Rhea" id="RHEA:79387"/>
        <dbReference type="ChEBI" id="CHEBI:229965"/>
    </reaction>
</comment>
<dbReference type="PANTHER" id="PTHR23512">
    <property type="entry name" value="MAJOR FACILITATOR SUPERFAMILY DOMAIN-CONTAINING PROTEIN 1"/>
    <property type="match status" value="1"/>
</dbReference>
<evidence type="ECO:0000256" key="9">
    <source>
        <dbReference type="ARBA" id="ARBA00044876"/>
    </source>
</evidence>
<evidence type="ECO:0000256" key="18">
    <source>
        <dbReference type="ARBA" id="ARBA00044903"/>
    </source>
</evidence>
<feature type="transmembrane region" description="Helical" evidence="26">
    <location>
        <begin position="281"/>
        <end position="299"/>
    </location>
</feature>
<evidence type="ECO:0000256" key="21">
    <source>
        <dbReference type="ARBA" id="ARBA00044924"/>
    </source>
</evidence>
<comment type="catalytic activity">
    <reaction evidence="21">
        <text>L-lysyl-glycine(out) = L-lysyl-glycine(in)</text>
        <dbReference type="Rhea" id="RHEA:79407"/>
        <dbReference type="ChEBI" id="CHEBI:191202"/>
    </reaction>
</comment>
<feature type="domain" description="Major facilitator superfamily (MFS) profile" evidence="27">
    <location>
        <begin position="9"/>
        <end position="412"/>
    </location>
</feature>
<comment type="catalytic activity">
    <reaction evidence="14">
        <text>L-alpha-aminoacyl-L-lysine(out) = L-alpha-aminoacyl-L-lysine(in)</text>
        <dbReference type="Rhea" id="RHEA:79383"/>
        <dbReference type="ChEBI" id="CHEBI:229966"/>
    </reaction>
</comment>
<feature type="transmembrane region" description="Helical" evidence="26">
    <location>
        <begin position="226"/>
        <end position="244"/>
    </location>
</feature>
<dbReference type="RefSeq" id="WP_305002476.1">
    <property type="nucleotide sequence ID" value="NZ_JAUQUB010000001.1"/>
</dbReference>
<dbReference type="Gene3D" id="1.20.1250.20">
    <property type="entry name" value="MFS general substrate transporter like domains"/>
    <property type="match status" value="2"/>
</dbReference>
<evidence type="ECO:0000313" key="28">
    <source>
        <dbReference type="EMBL" id="MDO7882092.1"/>
    </source>
</evidence>
<evidence type="ECO:0000256" key="12">
    <source>
        <dbReference type="ARBA" id="ARBA00044884"/>
    </source>
</evidence>
<dbReference type="PANTHER" id="PTHR23512:SF3">
    <property type="entry name" value="MAJOR FACILITATOR SUPERFAMILY DOMAIN-CONTAINING PROTEIN 1"/>
    <property type="match status" value="1"/>
</dbReference>
<dbReference type="InterPro" id="IPR020846">
    <property type="entry name" value="MFS_dom"/>
</dbReference>
<comment type="catalytic activity">
    <reaction evidence="12">
        <text>L-alpha-aminoacyl-L-histidine(out) = L-alpha-aminoacyl-L-histidine(in)</text>
        <dbReference type="Rhea" id="RHEA:79375"/>
        <dbReference type="ChEBI" id="CHEBI:229967"/>
    </reaction>
</comment>
<feature type="transmembrane region" description="Helical" evidence="26">
    <location>
        <begin position="250"/>
        <end position="269"/>
    </location>
</feature>
<comment type="similarity">
    <text evidence="3">Belongs to the major facilitator superfamily.</text>
</comment>
<dbReference type="CDD" id="cd06174">
    <property type="entry name" value="MFS"/>
    <property type="match status" value="1"/>
</dbReference>
<evidence type="ECO:0000256" key="6">
    <source>
        <dbReference type="ARBA" id="ARBA00022989"/>
    </source>
</evidence>
<comment type="subunit">
    <text evidence="25">Homodimer. Interacts with lysosomal protein GLMP (via lumenal domain); the interaction starts while both proteins are still in the endoplasmic reticulum and is required for stabilization of MFSD1 in lysosomes but has no direct effect on its targeting to lysosomes or transporter activity.</text>
</comment>
<dbReference type="SUPFAM" id="SSF103473">
    <property type="entry name" value="MFS general substrate transporter"/>
    <property type="match status" value="1"/>
</dbReference>
<evidence type="ECO:0000256" key="8">
    <source>
        <dbReference type="ARBA" id="ARBA00023228"/>
    </source>
</evidence>
<dbReference type="Proteomes" id="UP001241072">
    <property type="component" value="Unassembled WGS sequence"/>
</dbReference>
<comment type="catalytic activity">
    <reaction evidence="17">
        <text>L-lysyl-L-lysine(out) = L-lysyl-L-lysine(in)</text>
        <dbReference type="Rhea" id="RHEA:79403"/>
        <dbReference type="ChEBI" id="CHEBI:229956"/>
    </reaction>
</comment>
<comment type="catalytic activity">
    <reaction evidence="20">
        <text>L-alanyl-L-lysine(out) = L-alanyl-L-lysine(in)</text>
        <dbReference type="Rhea" id="RHEA:79415"/>
        <dbReference type="ChEBI" id="CHEBI:192470"/>
    </reaction>
</comment>